<dbReference type="RefSeq" id="WP_072861937.1">
    <property type="nucleotide sequence ID" value="NZ_FQUX01000003.1"/>
</dbReference>
<evidence type="ECO:0000256" key="3">
    <source>
        <dbReference type="ARBA" id="ARBA00023163"/>
    </source>
</evidence>
<dbReference type="PANTHER" id="PTHR30363">
    <property type="entry name" value="HTH-TYPE TRANSCRIPTIONAL REGULATOR SRLR-RELATED"/>
    <property type="match status" value="1"/>
</dbReference>
<keyword evidence="1" id="KW-0805">Transcription regulation</keyword>
<dbReference type="PANTHER" id="PTHR30363:SF44">
    <property type="entry name" value="AGA OPERON TRANSCRIPTIONAL REPRESSOR-RELATED"/>
    <property type="match status" value="1"/>
</dbReference>
<dbReference type="InterPro" id="IPR036388">
    <property type="entry name" value="WH-like_DNA-bd_sf"/>
</dbReference>
<feature type="domain" description="HTH deoR-type" evidence="4">
    <location>
        <begin position="3"/>
        <end position="58"/>
    </location>
</feature>
<dbReference type="PRINTS" id="PR00037">
    <property type="entry name" value="HTHLACR"/>
</dbReference>
<dbReference type="InterPro" id="IPR036390">
    <property type="entry name" value="WH_DNA-bd_sf"/>
</dbReference>
<protein>
    <submittedName>
        <fullName evidence="5">DNA-binding transcriptional regulator of sugar metabolism, DeoR/GlpR family</fullName>
    </submittedName>
</protein>
<evidence type="ECO:0000256" key="1">
    <source>
        <dbReference type="ARBA" id="ARBA00023015"/>
    </source>
</evidence>
<dbReference type="Proteomes" id="UP000184406">
    <property type="component" value="Unassembled WGS sequence"/>
</dbReference>
<dbReference type="SUPFAM" id="SSF46785">
    <property type="entry name" value="Winged helix' DNA-binding domain"/>
    <property type="match status" value="1"/>
</dbReference>
<keyword evidence="2 5" id="KW-0238">DNA-binding</keyword>
<dbReference type="InterPro" id="IPR037171">
    <property type="entry name" value="NagB/RpiA_transferase-like"/>
</dbReference>
<proteinExistence type="predicted"/>
<dbReference type="InterPro" id="IPR014036">
    <property type="entry name" value="DeoR-like_C"/>
</dbReference>
<gene>
    <name evidence="5" type="ORF">SAMN03080594_103334</name>
</gene>
<dbReference type="SMART" id="SM01134">
    <property type="entry name" value="DeoRC"/>
    <property type="match status" value="1"/>
</dbReference>
<dbReference type="PROSITE" id="PS00894">
    <property type="entry name" value="HTH_DEOR_1"/>
    <property type="match status" value="1"/>
</dbReference>
<dbReference type="GO" id="GO:0003677">
    <property type="term" value="F:DNA binding"/>
    <property type="evidence" value="ECO:0007669"/>
    <property type="project" value="UniProtKB-KW"/>
</dbReference>
<dbReference type="GO" id="GO:0003700">
    <property type="term" value="F:DNA-binding transcription factor activity"/>
    <property type="evidence" value="ECO:0007669"/>
    <property type="project" value="InterPro"/>
</dbReference>
<dbReference type="InterPro" id="IPR050313">
    <property type="entry name" value="Carb_Metab_HTH_regulators"/>
</dbReference>
<evidence type="ECO:0000259" key="4">
    <source>
        <dbReference type="PROSITE" id="PS51000"/>
    </source>
</evidence>
<evidence type="ECO:0000313" key="6">
    <source>
        <dbReference type="Proteomes" id="UP000184406"/>
    </source>
</evidence>
<dbReference type="EMBL" id="FQUX01000003">
    <property type="protein sequence ID" value="SHF32018.1"/>
    <property type="molecule type" value="Genomic_DNA"/>
</dbReference>
<reference evidence="6" key="1">
    <citation type="submission" date="2016-11" db="EMBL/GenBank/DDBJ databases">
        <authorList>
            <person name="Varghese N."/>
            <person name="Submissions S."/>
        </authorList>
    </citation>
    <scope>NUCLEOTIDE SEQUENCE [LARGE SCALE GENOMIC DNA]</scope>
    <source>
        <strain evidence="6">DSM 17539</strain>
    </source>
</reference>
<dbReference type="SMART" id="SM00420">
    <property type="entry name" value="HTH_DEOR"/>
    <property type="match status" value="1"/>
</dbReference>
<evidence type="ECO:0000256" key="2">
    <source>
        <dbReference type="ARBA" id="ARBA00023125"/>
    </source>
</evidence>
<dbReference type="OrthoDB" id="9798651at2"/>
<accession>A0A1M5AP26</accession>
<keyword evidence="6" id="KW-1185">Reference proteome</keyword>
<dbReference type="Gene3D" id="3.40.50.1360">
    <property type="match status" value="1"/>
</dbReference>
<dbReference type="InterPro" id="IPR001034">
    <property type="entry name" value="DeoR_HTH"/>
</dbReference>
<evidence type="ECO:0000313" key="5">
    <source>
        <dbReference type="EMBL" id="SHF32018.1"/>
    </source>
</evidence>
<sequence>MLKAERQQVILNEVRIHNRVLFTDIAELLSVSVDTIRRDIKELSAAKKLKKVHGGAISLGFNNYHVENHEIYALENKSRIAKKAITLLKSGQVVLLSGGTTNMEIARMIPPHLKITCFTPSLPVAVQLMAKSDVEVILVGGKLSRDSQIAIGGCAINMLNDIKVDICFLGINSIDVKNGVTDFDWDIVQIKKAMINASKKIVAPSISEKLNSTQRFKICDLDTIDVLITELEPEDDKLRDFRDAKVKLL</sequence>
<dbReference type="InterPro" id="IPR018356">
    <property type="entry name" value="Tscrpt_reg_HTH_DeoR_CS"/>
</dbReference>
<dbReference type="PROSITE" id="PS51000">
    <property type="entry name" value="HTH_DEOR_2"/>
    <property type="match status" value="1"/>
</dbReference>
<dbReference type="SUPFAM" id="SSF100950">
    <property type="entry name" value="NagB/RpiA/CoA transferase-like"/>
    <property type="match status" value="1"/>
</dbReference>
<dbReference type="AlphaFoldDB" id="A0A1M5AP26"/>
<dbReference type="Pfam" id="PF08220">
    <property type="entry name" value="HTH_DeoR"/>
    <property type="match status" value="1"/>
</dbReference>
<dbReference type="Pfam" id="PF00455">
    <property type="entry name" value="DeoRC"/>
    <property type="match status" value="1"/>
</dbReference>
<organism evidence="5 6">
    <name type="scientific">Arenibacter palladensis</name>
    <dbReference type="NCBI Taxonomy" id="237373"/>
    <lineage>
        <taxon>Bacteria</taxon>
        <taxon>Pseudomonadati</taxon>
        <taxon>Bacteroidota</taxon>
        <taxon>Flavobacteriia</taxon>
        <taxon>Flavobacteriales</taxon>
        <taxon>Flavobacteriaceae</taxon>
        <taxon>Arenibacter</taxon>
    </lineage>
</organism>
<name>A0A1M5AP26_9FLAO</name>
<keyword evidence="3" id="KW-0804">Transcription</keyword>
<dbReference type="Gene3D" id="1.10.10.10">
    <property type="entry name" value="Winged helix-like DNA-binding domain superfamily/Winged helix DNA-binding domain"/>
    <property type="match status" value="1"/>
</dbReference>